<dbReference type="AlphaFoldDB" id="A0A3S0KHY8"/>
<keyword evidence="1" id="KW-0812">Transmembrane</keyword>
<gene>
    <name evidence="2" type="ORF">EJ104_01350</name>
</gene>
<sequence length="73" mass="7524">MRTMSIVLGVLALLGLLAGFLPLLGWVNWFAALPPALLGLLLGVLARDRGATTFNAVIIGLAALRLMLGGGVL</sequence>
<organism evidence="2 3">
    <name type="scientific">Deinococcus radiophilus</name>
    <dbReference type="NCBI Taxonomy" id="32062"/>
    <lineage>
        <taxon>Bacteria</taxon>
        <taxon>Thermotogati</taxon>
        <taxon>Deinococcota</taxon>
        <taxon>Deinococci</taxon>
        <taxon>Deinococcales</taxon>
        <taxon>Deinococcaceae</taxon>
        <taxon>Deinococcus</taxon>
    </lineage>
</organism>
<dbReference type="RefSeq" id="WP_126350950.1">
    <property type="nucleotide sequence ID" value="NZ_JBHSVX010000001.1"/>
</dbReference>
<name>A0A3S0KHY8_9DEIO</name>
<proteinExistence type="predicted"/>
<evidence type="ECO:0000313" key="2">
    <source>
        <dbReference type="EMBL" id="RTR30922.1"/>
    </source>
</evidence>
<evidence type="ECO:0000256" key="1">
    <source>
        <dbReference type="SAM" id="Phobius"/>
    </source>
</evidence>
<keyword evidence="1" id="KW-1133">Transmembrane helix</keyword>
<accession>A0A3S0KHY8</accession>
<feature type="transmembrane region" description="Helical" evidence="1">
    <location>
        <begin position="53"/>
        <end position="72"/>
    </location>
</feature>
<evidence type="ECO:0000313" key="3">
    <source>
        <dbReference type="Proteomes" id="UP000277766"/>
    </source>
</evidence>
<dbReference type="Proteomes" id="UP000277766">
    <property type="component" value="Unassembled WGS sequence"/>
</dbReference>
<keyword evidence="3" id="KW-1185">Reference proteome</keyword>
<reference evidence="2 3" key="1">
    <citation type="submission" date="2018-12" db="EMBL/GenBank/DDBJ databases">
        <title>Deinococcus radiophilus ATCC 27603 genome sequencing and assembly.</title>
        <authorList>
            <person name="Maclea K.S."/>
            <person name="Maynard C.R."/>
        </authorList>
    </citation>
    <scope>NUCLEOTIDE SEQUENCE [LARGE SCALE GENOMIC DNA]</scope>
    <source>
        <strain evidence="2 3">ATCC 27603</strain>
    </source>
</reference>
<comment type="caution">
    <text evidence="2">The sequence shown here is derived from an EMBL/GenBank/DDBJ whole genome shotgun (WGS) entry which is preliminary data.</text>
</comment>
<dbReference type="EMBL" id="RXPE01000001">
    <property type="protein sequence ID" value="RTR30922.1"/>
    <property type="molecule type" value="Genomic_DNA"/>
</dbReference>
<protein>
    <submittedName>
        <fullName evidence="2">Uncharacterized protein</fullName>
    </submittedName>
</protein>
<keyword evidence="1" id="KW-0472">Membrane</keyword>